<evidence type="ECO:0000256" key="3">
    <source>
        <dbReference type="ARBA" id="ARBA00022898"/>
    </source>
</evidence>
<name>A0A6A1UUA2_9ROSI</name>
<dbReference type="Proteomes" id="UP000516437">
    <property type="component" value="Chromosome 8"/>
</dbReference>
<proteinExistence type="inferred from homology"/>
<organism evidence="5 6">
    <name type="scientific">Morella rubra</name>
    <name type="common">Chinese bayberry</name>
    <dbReference type="NCBI Taxonomy" id="262757"/>
    <lineage>
        <taxon>Eukaryota</taxon>
        <taxon>Viridiplantae</taxon>
        <taxon>Streptophyta</taxon>
        <taxon>Embryophyta</taxon>
        <taxon>Tracheophyta</taxon>
        <taxon>Spermatophyta</taxon>
        <taxon>Magnoliopsida</taxon>
        <taxon>eudicotyledons</taxon>
        <taxon>Gunneridae</taxon>
        <taxon>Pentapetalae</taxon>
        <taxon>rosids</taxon>
        <taxon>fabids</taxon>
        <taxon>Fagales</taxon>
        <taxon>Myricaceae</taxon>
        <taxon>Morella</taxon>
    </lineage>
</organism>
<accession>A0A6A1UUA2</accession>
<dbReference type="InterPro" id="IPR001926">
    <property type="entry name" value="TrpB-like_PALP"/>
</dbReference>
<dbReference type="InterPro" id="IPR036052">
    <property type="entry name" value="TrpB-like_PALP_sf"/>
</dbReference>
<dbReference type="FunFam" id="3.40.50.1100:FF:000042">
    <property type="entry name" value="Bifunctional D-cysteine desulfhydrase/1-aminocyclopropane-1-carboxylate deaminase mitochondrial"/>
    <property type="match status" value="1"/>
</dbReference>
<sequence length="203" mass="22313">MFYGTTEVDFPCSYLGYIEAIREVEQQLQTCTGDQKFDDIVAACASGGTIAGLSLGSWLSTLKAKVHAFSVCDDPDYFHNFVQGLLDGLEAGVDSRDIVNIQNAKGLGYAINTSEEIKFVSEIATATGVVLDPVYSGKATYGMMKDMAENPKKWEGRRVLFIHTGGLLGLFDKVEQMASFVGNWRRMDVHEDVPRKDGTGKMF</sequence>
<dbReference type="AlphaFoldDB" id="A0A6A1UUA2"/>
<comment type="similarity">
    <text evidence="2">Belongs to the ACC deaminase/D-cysteine desulfhydrase family.</text>
</comment>
<dbReference type="OrthoDB" id="1664549at2759"/>
<evidence type="ECO:0000313" key="5">
    <source>
        <dbReference type="EMBL" id="KAB1203975.1"/>
    </source>
</evidence>
<evidence type="ECO:0000256" key="1">
    <source>
        <dbReference type="ARBA" id="ARBA00001933"/>
    </source>
</evidence>
<dbReference type="Pfam" id="PF00291">
    <property type="entry name" value="PALP"/>
    <property type="match status" value="1"/>
</dbReference>
<dbReference type="InterPro" id="IPR027278">
    <property type="entry name" value="ACCD_DCysDesulf"/>
</dbReference>
<keyword evidence="6" id="KW-1185">Reference proteome</keyword>
<dbReference type="SUPFAM" id="SSF53686">
    <property type="entry name" value="Tryptophan synthase beta subunit-like PLP-dependent enzymes"/>
    <property type="match status" value="1"/>
</dbReference>
<dbReference type="Gene3D" id="3.40.50.1100">
    <property type="match status" value="1"/>
</dbReference>
<dbReference type="GO" id="GO:0019148">
    <property type="term" value="F:D-cysteine desulfhydrase activity"/>
    <property type="evidence" value="ECO:0007669"/>
    <property type="project" value="TreeGrafter"/>
</dbReference>
<dbReference type="EMBL" id="RXIC02000026">
    <property type="protein sequence ID" value="KAB1203975.1"/>
    <property type="molecule type" value="Genomic_DNA"/>
</dbReference>
<evidence type="ECO:0000313" key="6">
    <source>
        <dbReference type="Proteomes" id="UP000516437"/>
    </source>
</evidence>
<gene>
    <name evidence="5" type="ORF">CJ030_MR8G002130</name>
</gene>
<evidence type="ECO:0000256" key="2">
    <source>
        <dbReference type="ARBA" id="ARBA00008639"/>
    </source>
</evidence>
<comment type="cofactor">
    <cofactor evidence="1">
        <name>pyridoxal 5'-phosphate</name>
        <dbReference type="ChEBI" id="CHEBI:597326"/>
    </cofactor>
</comment>
<keyword evidence="3" id="KW-0663">Pyridoxal phosphate</keyword>
<dbReference type="PANTHER" id="PTHR43780">
    <property type="entry name" value="1-AMINOCYCLOPROPANE-1-CARBOXYLATE DEAMINASE-RELATED"/>
    <property type="match status" value="1"/>
</dbReference>
<dbReference type="PANTHER" id="PTHR43780:SF2">
    <property type="entry name" value="1-AMINOCYCLOPROPANE-1-CARBOXYLATE DEAMINASE-RELATED"/>
    <property type="match status" value="1"/>
</dbReference>
<reference evidence="5 6" key="1">
    <citation type="journal article" date="2019" name="Plant Biotechnol. J.">
        <title>The red bayberry genome and genetic basis of sex determination.</title>
        <authorList>
            <person name="Jia H.M."/>
            <person name="Jia H.J."/>
            <person name="Cai Q.L."/>
            <person name="Wang Y."/>
            <person name="Zhao H.B."/>
            <person name="Yang W.F."/>
            <person name="Wang G.Y."/>
            <person name="Li Y.H."/>
            <person name="Zhan D.L."/>
            <person name="Shen Y.T."/>
            <person name="Niu Q.F."/>
            <person name="Chang L."/>
            <person name="Qiu J."/>
            <person name="Zhao L."/>
            <person name="Xie H.B."/>
            <person name="Fu W.Y."/>
            <person name="Jin J."/>
            <person name="Li X.W."/>
            <person name="Jiao Y."/>
            <person name="Zhou C.C."/>
            <person name="Tu T."/>
            <person name="Chai C.Y."/>
            <person name="Gao J.L."/>
            <person name="Fan L.J."/>
            <person name="van de Weg E."/>
            <person name="Wang J.Y."/>
            <person name="Gao Z.S."/>
        </authorList>
    </citation>
    <scope>NUCLEOTIDE SEQUENCE [LARGE SCALE GENOMIC DNA]</scope>
    <source>
        <tissue evidence="5">Leaves</tissue>
    </source>
</reference>
<evidence type="ECO:0000259" key="4">
    <source>
        <dbReference type="Pfam" id="PF00291"/>
    </source>
</evidence>
<protein>
    <submittedName>
        <fullName evidence="5">Putative 1-aminocyclopropane-1-carboxylate deaminase</fullName>
    </submittedName>
</protein>
<comment type="caution">
    <text evidence="5">The sequence shown here is derived from an EMBL/GenBank/DDBJ whole genome shotgun (WGS) entry which is preliminary data.</text>
</comment>
<feature type="domain" description="Tryptophan synthase beta chain-like PALP" evidence="4">
    <location>
        <begin position="16"/>
        <end position="165"/>
    </location>
</feature>